<proteinExistence type="predicted"/>
<dbReference type="ExpressionAtlas" id="A0A2K3JPQ2">
    <property type="expression patterns" value="baseline"/>
</dbReference>
<sequence>MSINGRDHTLKGIVVLMHKNVLNIDVVDDIADNEGDTVPPSFLDNSIALKLISASKTDDGWRRSSDNPVVGSGVQ</sequence>
<evidence type="ECO:0000313" key="2">
    <source>
        <dbReference type="EMBL" id="PNX55988.1"/>
    </source>
</evidence>
<organism evidence="2 3">
    <name type="scientific">Trifolium pratense</name>
    <name type="common">Red clover</name>
    <dbReference type="NCBI Taxonomy" id="57577"/>
    <lineage>
        <taxon>Eukaryota</taxon>
        <taxon>Viridiplantae</taxon>
        <taxon>Streptophyta</taxon>
        <taxon>Embryophyta</taxon>
        <taxon>Tracheophyta</taxon>
        <taxon>Spermatophyta</taxon>
        <taxon>Magnoliopsida</taxon>
        <taxon>eudicotyledons</taxon>
        <taxon>Gunneridae</taxon>
        <taxon>Pentapetalae</taxon>
        <taxon>rosids</taxon>
        <taxon>fabids</taxon>
        <taxon>Fabales</taxon>
        <taxon>Fabaceae</taxon>
        <taxon>Papilionoideae</taxon>
        <taxon>50 kb inversion clade</taxon>
        <taxon>NPAAA clade</taxon>
        <taxon>Hologalegina</taxon>
        <taxon>IRL clade</taxon>
        <taxon>Trifolieae</taxon>
        <taxon>Trifolium</taxon>
    </lineage>
</organism>
<dbReference type="EMBL" id="ASHM01073559">
    <property type="protein sequence ID" value="PNX55988.1"/>
    <property type="molecule type" value="Genomic_DNA"/>
</dbReference>
<reference evidence="2 3" key="2">
    <citation type="journal article" date="2017" name="Front. Plant Sci.">
        <title>Gene Classification and Mining of Molecular Markers Useful in Red Clover (Trifolium pratense) Breeding.</title>
        <authorList>
            <person name="Istvanek J."/>
            <person name="Dluhosova J."/>
            <person name="Dluhos P."/>
            <person name="Patkova L."/>
            <person name="Nedelnik J."/>
            <person name="Repkova J."/>
        </authorList>
    </citation>
    <scope>NUCLEOTIDE SEQUENCE [LARGE SCALE GENOMIC DNA]</scope>
    <source>
        <strain evidence="3">cv. Tatra</strain>
        <tissue evidence="2">Young leaves</tissue>
    </source>
</reference>
<feature type="compositionally biased region" description="Basic and acidic residues" evidence="1">
    <location>
        <begin position="56"/>
        <end position="65"/>
    </location>
</feature>
<accession>A0A2K3JPQ2</accession>
<name>A0A2K3JPQ2_TRIPR</name>
<feature type="region of interest" description="Disordered" evidence="1">
    <location>
        <begin position="56"/>
        <end position="75"/>
    </location>
</feature>
<evidence type="ECO:0000256" key="1">
    <source>
        <dbReference type="SAM" id="MobiDB-lite"/>
    </source>
</evidence>
<comment type="caution">
    <text evidence="2">The sequence shown here is derived from an EMBL/GenBank/DDBJ whole genome shotgun (WGS) entry which is preliminary data.</text>
</comment>
<protein>
    <submittedName>
        <fullName evidence="2">Lipoxygenase</fullName>
    </submittedName>
</protein>
<reference evidence="2 3" key="1">
    <citation type="journal article" date="2014" name="Am. J. Bot.">
        <title>Genome assembly and annotation for red clover (Trifolium pratense; Fabaceae).</title>
        <authorList>
            <person name="Istvanek J."/>
            <person name="Jaros M."/>
            <person name="Krenek A."/>
            <person name="Repkova J."/>
        </authorList>
    </citation>
    <scope>NUCLEOTIDE SEQUENCE [LARGE SCALE GENOMIC DNA]</scope>
    <source>
        <strain evidence="3">cv. Tatra</strain>
        <tissue evidence="2">Young leaves</tissue>
    </source>
</reference>
<gene>
    <name evidence="2" type="ORF">L195_g049622</name>
</gene>
<dbReference type="AlphaFoldDB" id="A0A2K3JPQ2"/>
<evidence type="ECO:0000313" key="3">
    <source>
        <dbReference type="Proteomes" id="UP000236291"/>
    </source>
</evidence>
<dbReference type="Proteomes" id="UP000236291">
    <property type="component" value="Unassembled WGS sequence"/>
</dbReference>
<dbReference type="Gene3D" id="2.60.60.20">
    <property type="entry name" value="PLAT/LH2 domain"/>
    <property type="match status" value="1"/>
</dbReference>